<feature type="transmembrane region" description="Helical" evidence="1">
    <location>
        <begin position="101"/>
        <end position="123"/>
    </location>
</feature>
<dbReference type="Proteomes" id="UP000512286">
    <property type="component" value="Chromosome"/>
</dbReference>
<dbReference type="PANTHER" id="PTHR40044">
    <property type="entry name" value="INTEGRAL MEMBRANE PROTEIN-RELATED"/>
    <property type="match status" value="1"/>
</dbReference>
<dbReference type="EMBL" id="CP059378">
    <property type="protein sequence ID" value="QLY78791.1"/>
    <property type="molecule type" value="Genomic_DNA"/>
</dbReference>
<dbReference type="Gene3D" id="1.10.1760.20">
    <property type="match status" value="1"/>
</dbReference>
<dbReference type="Pfam" id="PF06177">
    <property type="entry name" value="QueT"/>
    <property type="match status" value="1"/>
</dbReference>
<dbReference type="InterPro" id="IPR010387">
    <property type="entry name" value="QueT"/>
</dbReference>
<dbReference type="RefSeq" id="WP_181601076.1">
    <property type="nucleotide sequence ID" value="NZ_CP059378.1"/>
</dbReference>
<dbReference type="PANTHER" id="PTHR40044:SF1">
    <property type="entry name" value="INTEGRAL MEMBRANE PROTEIN"/>
    <property type="match status" value="1"/>
</dbReference>
<dbReference type="KEGG" id="cint:HZF06_17105"/>
<keyword evidence="1" id="KW-1133">Transmembrane helix</keyword>
<sequence>MEESMKTRRIVFSALIAALYAALTYFLAPISYGPIQFRVSEIMVLLVLLDPFYIGGLTLGCFLANLLGPYGMMDIVVGTLATFISLVLMSYTMRFIKKPTLATVIASLWPTIINGVMIGYMLYYVVQAPLALTMFQVGLGEFVIVTLVGVPLFSYLKKSGILKGITSNYRVS</sequence>
<feature type="transmembrane region" description="Helical" evidence="1">
    <location>
        <begin position="12"/>
        <end position="30"/>
    </location>
</feature>
<evidence type="ECO:0000256" key="1">
    <source>
        <dbReference type="SAM" id="Phobius"/>
    </source>
</evidence>
<dbReference type="AlphaFoldDB" id="A0A7D6VYK4"/>
<evidence type="ECO:0000313" key="2">
    <source>
        <dbReference type="EMBL" id="QLY78791.1"/>
    </source>
</evidence>
<accession>A0A7D6VYK4</accession>
<dbReference type="PIRSF" id="PIRSF031501">
    <property type="entry name" value="QueT"/>
    <property type="match status" value="1"/>
</dbReference>
<feature type="transmembrane region" description="Helical" evidence="1">
    <location>
        <begin position="42"/>
        <end position="65"/>
    </location>
</feature>
<name>A0A7D6VYK4_9CLOT</name>
<proteinExistence type="predicted"/>
<feature type="transmembrane region" description="Helical" evidence="1">
    <location>
        <begin position="135"/>
        <end position="156"/>
    </location>
</feature>
<keyword evidence="1" id="KW-0472">Membrane</keyword>
<protein>
    <submittedName>
        <fullName evidence="2">QueT transporter family protein</fullName>
    </submittedName>
</protein>
<feature type="transmembrane region" description="Helical" evidence="1">
    <location>
        <begin position="71"/>
        <end position="89"/>
    </location>
</feature>
<gene>
    <name evidence="2" type="ORF">HZF06_17105</name>
</gene>
<keyword evidence="1" id="KW-0812">Transmembrane</keyword>
<organism evidence="2 3">
    <name type="scientific">Clostridium intestinale</name>
    <dbReference type="NCBI Taxonomy" id="36845"/>
    <lineage>
        <taxon>Bacteria</taxon>
        <taxon>Bacillati</taxon>
        <taxon>Bacillota</taxon>
        <taxon>Clostridia</taxon>
        <taxon>Eubacteriales</taxon>
        <taxon>Clostridiaceae</taxon>
        <taxon>Clostridium</taxon>
    </lineage>
</organism>
<evidence type="ECO:0000313" key="3">
    <source>
        <dbReference type="Proteomes" id="UP000512286"/>
    </source>
</evidence>
<reference evidence="2 3" key="1">
    <citation type="submission" date="2020-07" db="EMBL/GenBank/DDBJ databases">
        <title>Electron transfer.</title>
        <authorList>
            <person name="Huang L."/>
            <person name="Liu X."/>
            <person name="Zhou S."/>
        </authorList>
    </citation>
    <scope>NUCLEOTIDE SEQUENCE [LARGE SCALE GENOMIC DNA]</scope>
    <source>
        <strain evidence="2 3">Lx1</strain>
    </source>
</reference>